<feature type="transmembrane region" description="Helical" evidence="9">
    <location>
        <begin position="102"/>
        <end position="125"/>
    </location>
</feature>
<dbReference type="Proteomes" id="UP000694863">
    <property type="component" value="Unplaced"/>
</dbReference>
<keyword evidence="7 8" id="KW-0807">Transducer</keyword>
<reference evidence="12" key="1">
    <citation type="submission" date="2025-08" db="UniProtKB">
        <authorList>
            <consortium name="RefSeq"/>
        </authorList>
    </citation>
    <scope>IDENTIFICATION</scope>
</reference>
<evidence type="ECO:0000256" key="2">
    <source>
        <dbReference type="ARBA" id="ARBA00022692"/>
    </source>
</evidence>
<evidence type="ECO:0000256" key="1">
    <source>
        <dbReference type="ARBA" id="ARBA00004370"/>
    </source>
</evidence>
<dbReference type="InterPro" id="IPR005393">
    <property type="entry name" value="Chemokine_XCR1"/>
</dbReference>
<name>A0ABM0INN7_ECHTE</name>
<evidence type="ECO:0000256" key="7">
    <source>
        <dbReference type="ARBA" id="ARBA00023224"/>
    </source>
</evidence>
<dbReference type="SUPFAM" id="SSF81321">
    <property type="entry name" value="Family A G protein-coupled receptor-like"/>
    <property type="match status" value="1"/>
</dbReference>
<accession>A0ABM0INN7</accession>
<dbReference type="Pfam" id="PF00001">
    <property type="entry name" value="7tm_1"/>
    <property type="match status" value="1"/>
</dbReference>
<proteinExistence type="inferred from homology"/>
<evidence type="ECO:0000313" key="12">
    <source>
        <dbReference type="RefSeq" id="XP_004704226.1"/>
    </source>
</evidence>
<keyword evidence="5 9" id="KW-0472">Membrane</keyword>
<dbReference type="RefSeq" id="XP_004704226.1">
    <property type="nucleotide sequence ID" value="XM_004704169.1"/>
</dbReference>
<dbReference type="PANTHER" id="PTHR10489:SF730">
    <property type="entry name" value="CHEMOKINE XC RECEPTOR 1"/>
    <property type="match status" value="1"/>
</dbReference>
<evidence type="ECO:0000313" key="11">
    <source>
        <dbReference type="Proteomes" id="UP000694863"/>
    </source>
</evidence>
<evidence type="ECO:0000256" key="8">
    <source>
        <dbReference type="RuleBase" id="RU000688"/>
    </source>
</evidence>
<evidence type="ECO:0000256" key="4">
    <source>
        <dbReference type="ARBA" id="ARBA00023040"/>
    </source>
</evidence>
<dbReference type="PRINTS" id="PR00237">
    <property type="entry name" value="GPCRRHODOPSN"/>
</dbReference>
<keyword evidence="4 8" id="KW-0297">G-protein coupled receptor</keyword>
<dbReference type="PROSITE" id="PS00237">
    <property type="entry name" value="G_PROTEIN_RECEP_F1_1"/>
    <property type="match status" value="1"/>
</dbReference>
<comment type="similarity">
    <text evidence="8">Belongs to the G-protein coupled receptor 1 family.</text>
</comment>
<feature type="transmembrane region" description="Helical" evidence="9">
    <location>
        <begin position="176"/>
        <end position="200"/>
    </location>
</feature>
<organism evidence="11 12">
    <name type="scientific">Echinops telfairi</name>
    <name type="common">Lesser hedgehog tenrec</name>
    <dbReference type="NCBI Taxonomy" id="9371"/>
    <lineage>
        <taxon>Eukaryota</taxon>
        <taxon>Metazoa</taxon>
        <taxon>Chordata</taxon>
        <taxon>Craniata</taxon>
        <taxon>Vertebrata</taxon>
        <taxon>Euteleostomi</taxon>
        <taxon>Mammalia</taxon>
        <taxon>Eutheria</taxon>
        <taxon>Afrotheria</taxon>
        <taxon>Tenrecidae</taxon>
        <taxon>Tenrecinae</taxon>
        <taxon>Echinops</taxon>
    </lineage>
</organism>
<dbReference type="InterPro" id="IPR017452">
    <property type="entry name" value="GPCR_Rhodpsn_7TM"/>
</dbReference>
<feature type="transmembrane region" description="Helical" evidence="9">
    <location>
        <begin position="63"/>
        <end position="82"/>
    </location>
</feature>
<dbReference type="InterPro" id="IPR000276">
    <property type="entry name" value="GPCR_Rhodpsn"/>
</dbReference>
<feature type="transmembrane region" description="Helical" evidence="9">
    <location>
        <begin position="220"/>
        <end position="241"/>
    </location>
</feature>
<dbReference type="Gene3D" id="1.20.1070.10">
    <property type="entry name" value="Rhodopsin 7-helix transmembrane proteins"/>
    <property type="match status" value="1"/>
</dbReference>
<feature type="transmembrane region" description="Helical" evidence="9">
    <location>
        <begin position="20"/>
        <end position="51"/>
    </location>
</feature>
<keyword evidence="11" id="KW-1185">Reference proteome</keyword>
<evidence type="ECO:0000256" key="6">
    <source>
        <dbReference type="ARBA" id="ARBA00023170"/>
    </source>
</evidence>
<gene>
    <name evidence="12" type="primary">XCR1</name>
</gene>
<dbReference type="PROSITE" id="PS50262">
    <property type="entry name" value="G_PROTEIN_RECEP_F1_2"/>
    <property type="match status" value="1"/>
</dbReference>
<feature type="domain" description="G-protein coupled receptors family 1 profile" evidence="10">
    <location>
        <begin position="42"/>
        <end position="281"/>
    </location>
</feature>
<evidence type="ECO:0000256" key="3">
    <source>
        <dbReference type="ARBA" id="ARBA00022989"/>
    </source>
</evidence>
<keyword evidence="2 8" id="KW-0812">Transmembrane</keyword>
<dbReference type="PANTHER" id="PTHR10489">
    <property type="entry name" value="CELL ADHESION MOLECULE"/>
    <property type="match status" value="1"/>
</dbReference>
<feature type="transmembrane region" description="Helical" evidence="9">
    <location>
        <begin position="137"/>
        <end position="156"/>
    </location>
</feature>
<comment type="subcellular location">
    <subcellularLocation>
        <location evidence="1">Membrane</location>
    </subcellularLocation>
</comment>
<keyword evidence="6 8" id="KW-0675">Receptor</keyword>
<sequence>MEATTSYEYEPNSLLCESKAVVFATLFTSTLYSLVFLLSLMGNGLVLWVLVKFESLESLTNVFILNLCLSDLVFSCLLPVWISAHHWDWLLGDLGCKILNFIFSTSLYSSILILTIMTIHRYLYVVRPLSSLRSHTLRFRVLVTAIVWAVSILSSVSEAFFHKDLSDQCDYSETRWFVISVYQHNIFFLLSLGIILFCYVEILRTLLRSRSQRRHRTVRLIFAIVLAYFLSWAPYNLSLFLQTLAKQRLMQACQAHEQVEYAVQICRMLAFSHCCFNPVLYVFVGVKFRSHLKRLLGHFWLCRQQVLSHPTLPSGAFNEGASFY</sequence>
<dbReference type="PRINTS" id="PR01568">
    <property type="entry name" value="LYMPHOTACTNR"/>
</dbReference>
<dbReference type="GeneID" id="101650957"/>
<protein>
    <submittedName>
        <fullName evidence="12">Chemokine XC receptor 1</fullName>
    </submittedName>
</protein>
<evidence type="ECO:0000256" key="9">
    <source>
        <dbReference type="SAM" id="Phobius"/>
    </source>
</evidence>
<dbReference type="InterPro" id="IPR050119">
    <property type="entry name" value="CCR1-9-like"/>
</dbReference>
<evidence type="ECO:0000259" key="10">
    <source>
        <dbReference type="PROSITE" id="PS50262"/>
    </source>
</evidence>
<keyword evidence="3 9" id="KW-1133">Transmembrane helix</keyword>
<evidence type="ECO:0000256" key="5">
    <source>
        <dbReference type="ARBA" id="ARBA00023136"/>
    </source>
</evidence>